<organism evidence="1 2">
    <name type="scientific">Nocardioides jishulii</name>
    <dbReference type="NCBI Taxonomy" id="2575440"/>
    <lineage>
        <taxon>Bacteria</taxon>
        <taxon>Bacillati</taxon>
        <taxon>Actinomycetota</taxon>
        <taxon>Actinomycetes</taxon>
        <taxon>Propionibacteriales</taxon>
        <taxon>Nocardioidaceae</taxon>
        <taxon>Nocardioides</taxon>
    </lineage>
</organism>
<proteinExistence type="predicted"/>
<gene>
    <name evidence="1" type="ORF">FC770_15505</name>
</gene>
<dbReference type="RefSeq" id="WP_137067208.1">
    <property type="nucleotide sequence ID" value="NZ_CP040748.1"/>
</dbReference>
<dbReference type="Proteomes" id="UP000307808">
    <property type="component" value="Unassembled WGS sequence"/>
</dbReference>
<evidence type="ECO:0000313" key="2">
    <source>
        <dbReference type="Proteomes" id="UP000307808"/>
    </source>
</evidence>
<dbReference type="OrthoDB" id="3727870at2"/>
<protein>
    <recommendedName>
        <fullName evidence="3">ATP-binding cassette domain-containing protein</fullName>
    </recommendedName>
</protein>
<accession>A0A4U2YKF5</accession>
<dbReference type="AlphaFoldDB" id="A0A4U2YKF5"/>
<reference evidence="1 2" key="1">
    <citation type="submission" date="2019-04" db="EMBL/GenBank/DDBJ databases">
        <authorList>
            <person name="Dong K."/>
        </authorList>
    </citation>
    <scope>NUCLEOTIDE SEQUENCE [LARGE SCALE GENOMIC DNA]</scope>
    <source>
        <strain evidence="2">dk3543</strain>
    </source>
</reference>
<dbReference type="SUPFAM" id="SSF52540">
    <property type="entry name" value="P-loop containing nucleoside triphosphate hydrolases"/>
    <property type="match status" value="2"/>
</dbReference>
<name>A0A4U2YKF5_9ACTN</name>
<keyword evidence="2" id="KW-1185">Reference proteome</keyword>
<dbReference type="EMBL" id="SZPY01000004">
    <property type="protein sequence ID" value="TKI60902.1"/>
    <property type="molecule type" value="Genomic_DNA"/>
</dbReference>
<evidence type="ECO:0008006" key="3">
    <source>
        <dbReference type="Google" id="ProtNLM"/>
    </source>
</evidence>
<dbReference type="InterPro" id="IPR027417">
    <property type="entry name" value="P-loop_NTPase"/>
</dbReference>
<sequence length="487" mass="50869">MSAVVESLAVWLPGRGIAVGPVSFEISGLTLLTGRSGSGATALAAALGGDLPRGALVRGGLARRPGGSEVSVHHVGSDRLDPPLDVPVSRALGQPGPEAAALWGRLGSDADRGRSLRDLDPATYAAVPVLRGVLAALASRRDHPSVLLVVDQPLRLLTPDLREVVGQVLRDTADAGIDVCWVEHDLGTGVPLADRVVELVDQGDVVVRPAAAWRPRRLPLPPQASLARALGLPESSWWDLDALAAVPLVQAAVPTASGLVGSSTLAVVPVPAERAGVDLGALAGVDVTVGETLGVVPGSRDHRPALRIARRIAASVDQEPRPRPPLEWPGHVPVQRLTQAWTRARGGDADAALRSAARLAVVDGARGLARHSTGEQRALVWALGVHSGRTEVLDRPEAGLDAHARRLMAAALRAGGDTATIVVSHDPEFLVRACHRLLVLPDPTDPEAPALLGNPALVAAHLPHPPVLRRAGSRALRVRDVLEEVRR</sequence>
<dbReference type="Gene3D" id="3.40.50.300">
    <property type="entry name" value="P-loop containing nucleotide triphosphate hydrolases"/>
    <property type="match status" value="2"/>
</dbReference>
<evidence type="ECO:0000313" key="1">
    <source>
        <dbReference type="EMBL" id="TKI60902.1"/>
    </source>
</evidence>
<comment type="caution">
    <text evidence="1">The sequence shown here is derived from an EMBL/GenBank/DDBJ whole genome shotgun (WGS) entry which is preliminary data.</text>
</comment>